<dbReference type="KEGG" id="gji:H1R19_05680"/>
<proteinExistence type="predicted"/>
<evidence type="ECO:0000313" key="1">
    <source>
        <dbReference type="EMBL" id="QMT02634.1"/>
    </source>
</evidence>
<evidence type="ECO:0000313" key="2">
    <source>
        <dbReference type="Proteomes" id="UP000515663"/>
    </source>
</evidence>
<dbReference type="RefSeq" id="WP_219850814.1">
    <property type="nucleotide sequence ID" value="NZ_CP059491.1"/>
</dbReference>
<keyword evidence="2" id="KW-1185">Reference proteome</keyword>
<reference evidence="2" key="1">
    <citation type="submission" date="2020-07" db="EMBL/GenBank/DDBJ databases">
        <title>novel species isolated from the respiratory tract of Marmot.</title>
        <authorList>
            <person name="Zhang G."/>
        </authorList>
    </citation>
    <scope>NUCLEOTIDE SEQUENCE [LARGE SCALE GENOMIC DNA]</scope>
    <source>
        <strain evidence="2">686</strain>
    </source>
</reference>
<dbReference type="EMBL" id="CP059491">
    <property type="protein sequence ID" value="QMT02634.1"/>
    <property type="molecule type" value="Genomic_DNA"/>
</dbReference>
<gene>
    <name evidence="1" type="ORF">H1R19_05680</name>
</gene>
<dbReference type="AlphaFoldDB" id="A0A7D7LZI6"/>
<protein>
    <recommendedName>
        <fullName evidence="3">Transposase</fullName>
    </recommendedName>
</protein>
<organism evidence="1 2">
    <name type="scientific">Gordonia jinghuaiqii</name>
    <dbReference type="NCBI Taxonomy" id="2758710"/>
    <lineage>
        <taxon>Bacteria</taxon>
        <taxon>Bacillati</taxon>
        <taxon>Actinomycetota</taxon>
        <taxon>Actinomycetes</taxon>
        <taxon>Mycobacteriales</taxon>
        <taxon>Gordoniaceae</taxon>
        <taxon>Gordonia</taxon>
    </lineage>
</organism>
<sequence>MHGLRHPFSGALYEPEENELVRVTTRAGQIGIYSKDGRRVSGDKIDVDPQMTGWIASKRGVHRMVNTASH</sequence>
<accession>A0A7D7LZI6</accession>
<dbReference type="Proteomes" id="UP000515663">
    <property type="component" value="Chromosome"/>
</dbReference>
<name>A0A7D7LZI6_9ACTN</name>
<evidence type="ECO:0008006" key="3">
    <source>
        <dbReference type="Google" id="ProtNLM"/>
    </source>
</evidence>